<reference evidence="2" key="1">
    <citation type="submission" date="2022-06" db="EMBL/GenBank/DDBJ databases">
        <title>Complete genome sequences of two strains of the flax pathogen Septoria linicola.</title>
        <authorList>
            <person name="Lapalu N."/>
            <person name="Simon A."/>
            <person name="Demenou B."/>
            <person name="Paumier D."/>
            <person name="Guillot M.-P."/>
            <person name="Gout L."/>
            <person name="Valade R."/>
        </authorList>
    </citation>
    <scope>NUCLEOTIDE SEQUENCE</scope>
    <source>
        <strain evidence="2">SE15195</strain>
    </source>
</reference>
<feature type="compositionally biased region" description="Polar residues" evidence="1">
    <location>
        <begin position="17"/>
        <end position="28"/>
    </location>
</feature>
<feature type="region of interest" description="Disordered" evidence="1">
    <location>
        <begin position="1"/>
        <end position="31"/>
    </location>
</feature>
<keyword evidence="3" id="KW-1185">Reference proteome</keyword>
<evidence type="ECO:0000313" key="2">
    <source>
        <dbReference type="EMBL" id="USW55075.1"/>
    </source>
</evidence>
<name>A0A9Q9AYX4_9PEZI</name>
<evidence type="ECO:0008006" key="4">
    <source>
        <dbReference type="Google" id="ProtNLM"/>
    </source>
</evidence>
<accession>A0A9Q9AYX4</accession>
<dbReference type="AlphaFoldDB" id="A0A9Q9AYX4"/>
<gene>
    <name evidence="2" type="ORF">Slin15195_G083940</name>
</gene>
<sequence>MPHWRSTHQVDARVSLGTDNGTTSSHQDIPTFRGNQMIEGKAVFHSKRPQSGLRYRVVVKGNVHTKTFDHTSSSMSSNANYETHAFLSSIVFDGSSNDTDADVEVPFAFMLQDRDVDVAQPYRTEGGTIVQQLLPSLDSKDSGRHWSDAFKSEATAQYQVTYTIIASAFLDRKAVCSTTRRFHYVPVALSPLPQVPIEDYPGEYVLRTAKTQQKTASSTRIGVISQEPPPLTLSSGARQASTTIDLLLMLVRSQSNFSTQPLPKKYSVKTQLRTTTFVMRDPAPPEKHTLENKSVNAPIIRQEKGTIQSHADAFAAWELHDSSDTDDDHNIHEEISTNSISLPLTIDIDSHTGPSFWSPSLSRRHTIELSVTLDDDPSSTTKLKLPVQIHYVS</sequence>
<evidence type="ECO:0000256" key="1">
    <source>
        <dbReference type="SAM" id="MobiDB-lite"/>
    </source>
</evidence>
<dbReference type="Proteomes" id="UP001056384">
    <property type="component" value="Chromosome 7"/>
</dbReference>
<evidence type="ECO:0000313" key="3">
    <source>
        <dbReference type="Proteomes" id="UP001056384"/>
    </source>
</evidence>
<proteinExistence type="predicted"/>
<protein>
    <recommendedName>
        <fullName evidence="4">Arrestin-like N-terminal domain-containing protein</fullName>
    </recommendedName>
</protein>
<dbReference type="EMBL" id="CP099424">
    <property type="protein sequence ID" value="USW55075.1"/>
    <property type="molecule type" value="Genomic_DNA"/>
</dbReference>
<organism evidence="2 3">
    <name type="scientific">Septoria linicola</name>
    <dbReference type="NCBI Taxonomy" id="215465"/>
    <lineage>
        <taxon>Eukaryota</taxon>
        <taxon>Fungi</taxon>
        <taxon>Dikarya</taxon>
        <taxon>Ascomycota</taxon>
        <taxon>Pezizomycotina</taxon>
        <taxon>Dothideomycetes</taxon>
        <taxon>Dothideomycetidae</taxon>
        <taxon>Mycosphaerellales</taxon>
        <taxon>Mycosphaerellaceae</taxon>
        <taxon>Septoria</taxon>
    </lineage>
</organism>